<dbReference type="CDD" id="cd14845">
    <property type="entry name" value="L-Ala-D-Glu_peptidase_like"/>
    <property type="match status" value="1"/>
</dbReference>
<dbReference type="SUPFAM" id="SSF55166">
    <property type="entry name" value="Hedgehog/DD-peptidase"/>
    <property type="match status" value="1"/>
</dbReference>
<protein>
    <submittedName>
        <fullName evidence="2">M15 family peptidase</fullName>
    </submittedName>
</protein>
<reference evidence="2 3" key="1">
    <citation type="submission" date="2019-03" db="EMBL/GenBank/DDBJ databases">
        <title>Complete genome sequence of Citrobacter sp. SNU WT2 isolated from diseased rainbow trout.</title>
        <authorList>
            <person name="Oh W.T."/>
            <person name="Park S.C."/>
        </authorList>
    </citation>
    <scope>NUCLEOTIDE SEQUENCE [LARGE SCALE GENOMIC DNA]</scope>
    <source>
        <strain evidence="2 3">SNU WT2</strain>
    </source>
</reference>
<dbReference type="EMBL" id="CP038469">
    <property type="protein sequence ID" value="QBX82927.1"/>
    <property type="molecule type" value="Genomic_DNA"/>
</dbReference>
<gene>
    <name evidence="2" type="ORF">E4Z61_22255</name>
</gene>
<name>A0ABX5T8V9_9ENTR</name>
<evidence type="ECO:0000259" key="1">
    <source>
        <dbReference type="Pfam" id="PF13539"/>
    </source>
</evidence>
<dbReference type="Pfam" id="PF13539">
    <property type="entry name" value="Peptidase_M15_4"/>
    <property type="match status" value="1"/>
</dbReference>
<dbReference type="Proteomes" id="UP000296284">
    <property type="component" value="Chromosome"/>
</dbReference>
<organism evidence="2 3">
    <name type="scientific">Citrobacter tructae</name>
    <dbReference type="NCBI Taxonomy" id="2562449"/>
    <lineage>
        <taxon>Bacteria</taxon>
        <taxon>Pseudomonadati</taxon>
        <taxon>Pseudomonadota</taxon>
        <taxon>Gammaproteobacteria</taxon>
        <taxon>Enterobacterales</taxon>
        <taxon>Enterobacteriaceae</taxon>
        <taxon>Citrobacter</taxon>
    </lineage>
</organism>
<dbReference type="RefSeq" id="WP_135324604.1">
    <property type="nucleotide sequence ID" value="NZ_CP038469.1"/>
</dbReference>
<sequence>MKDNVFSNRSLLFLNDVHPDLCKLAYKALELSVVDFGISEGLRSIERQKKLYAEGKSKTLNSRHLSGHAIDVMAYPTTSVSWDFKYYKEIAVAFKNASSILNIPIEWGGDWKPFCDGPHFQLPWQQYPLI</sequence>
<feature type="domain" description="Peptidase M15C" evidence="1">
    <location>
        <begin position="56"/>
        <end position="122"/>
    </location>
</feature>
<evidence type="ECO:0000313" key="3">
    <source>
        <dbReference type="Proteomes" id="UP000296284"/>
    </source>
</evidence>
<dbReference type="InterPro" id="IPR009045">
    <property type="entry name" value="Zn_M74/Hedgehog-like"/>
</dbReference>
<evidence type="ECO:0000313" key="2">
    <source>
        <dbReference type="EMBL" id="QBX82927.1"/>
    </source>
</evidence>
<accession>A0ABX5T8V9</accession>
<keyword evidence="3" id="KW-1185">Reference proteome</keyword>
<proteinExistence type="predicted"/>
<dbReference type="Gene3D" id="3.30.1380.10">
    <property type="match status" value="1"/>
</dbReference>
<dbReference type="InterPro" id="IPR039561">
    <property type="entry name" value="Peptidase_M15C"/>
</dbReference>